<dbReference type="Proteomes" id="UP000199158">
    <property type="component" value="Unassembled WGS sequence"/>
</dbReference>
<accession>A0A1H8DSS7</accession>
<feature type="transmembrane region" description="Helical" evidence="7">
    <location>
        <begin position="385"/>
        <end position="403"/>
    </location>
</feature>
<dbReference type="GO" id="GO:0005886">
    <property type="term" value="C:plasma membrane"/>
    <property type="evidence" value="ECO:0007669"/>
    <property type="project" value="UniProtKB-SubCell"/>
</dbReference>
<feature type="transmembrane region" description="Helical" evidence="7">
    <location>
        <begin position="332"/>
        <end position="353"/>
    </location>
</feature>
<gene>
    <name evidence="8" type="ORF">SAMN05216180_2774</name>
</gene>
<keyword evidence="6 7" id="KW-0472">Membrane</keyword>
<evidence type="ECO:0000256" key="2">
    <source>
        <dbReference type="ARBA" id="ARBA00008335"/>
    </source>
</evidence>
<feature type="transmembrane region" description="Helical" evidence="7">
    <location>
        <begin position="167"/>
        <end position="189"/>
    </location>
</feature>
<feature type="transmembrane region" description="Helical" evidence="7">
    <location>
        <begin position="44"/>
        <end position="63"/>
    </location>
</feature>
<dbReference type="Gene3D" id="1.20.1250.20">
    <property type="entry name" value="MFS general substrate transporter like domains"/>
    <property type="match status" value="1"/>
</dbReference>
<evidence type="ECO:0000313" key="8">
    <source>
        <dbReference type="EMBL" id="SEN10216.1"/>
    </source>
</evidence>
<dbReference type="OrthoDB" id="9769325at2"/>
<feature type="transmembrane region" description="Helical" evidence="7">
    <location>
        <begin position="277"/>
        <end position="294"/>
    </location>
</feature>
<dbReference type="InterPro" id="IPR051788">
    <property type="entry name" value="MFS_Transporter"/>
</dbReference>
<organism evidence="8 9">
    <name type="scientific">Hydrogenoanaerobacterium saccharovorans</name>
    <dbReference type="NCBI Taxonomy" id="474960"/>
    <lineage>
        <taxon>Bacteria</taxon>
        <taxon>Bacillati</taxon>
        <taxon>Bacillota</taxon>
        <taxon>Clostridia</taxon>
        <taxon>Eubacteriales</taxon>
        <taxon>Oscillospiraceae</taxon>
        <taxon>Hydrogenoanaerobacterium</taxon>
    </lineage>
</organism>
<dbReference type="InterPro" id="IPR011701">
    <property type="entry name" value="MFS"/>
</dbReference>
<dbReference type="InterPro" id="IPR036259">
    <property type="entry name" value="MFS_trans_sf"/>
</dbReference>
<evidence type="ECO:0000256" key="6">
    <source>
        <dbReference type="ARBA" id="ARBA00023136"/>
    </source>
</evidence>
<evidence type="ECO:0000256" key="3">
    <source>
        <dbReference type="ARBA" id="ARBA00022448"/>
    </source>
</evidence>
<evidence type="ECO:0000256" key="1">
    <source>
        <dbReference type="ARBA" id="ARBA00004651"/>
    </source>
</evidence>
<evidence type="ECO:0000256" key="5">
    <source>
        <dbReference type="ARBA" id="ARBA00022989"/>
    </source>
</evidence>
<dbReference type="SUPFAM" id="SSF103473">
    <property type="entry name" value="MFS general substrate transporter"/>
    <property type="match status" value="1"/>
</dbReference>
<dbReference type="Pfam" id="PF07690">
    <property type="entry name" value="MFS_1"/>
    <property type="match status" value="1"/>
</dbReference>
<dbReference type="RefSeq" id="WP_092756178.1">
    <property type="nucleotide sequence ID" value="NZ_FOCG01000003.1"/>
</dbReference>
<dbReference type="AlphaFoldDB" id="A0A1H8DSS7"/>
<proteinExistence type="inferred from homology"/>
<evidence type="ECO:0000256" key="4">
    <source>
        <dbReference type="ARBA" id="ARBA00022692"/>
    </source>
</evidence>
<dbReference type="PANTHER" id="PTHR23514:SF3">
    <property type="entry name" value="BYPASS OF STOP CODON PROTEIN 6"/>
    <property type="match status" value="1"/>
</dbReference>
<feature type="transmembrane region" description="Helical" evidence="7">
    <location>
        <begin position="300"/>
        <end position="320"/>
    </location>
</feature>
<keyword evidence="9" id="KW-1185">Reference proteome</keyword>
<dbReference type="GO" id="GO:0022857">
    <property type="term" value="F:transmembrane transporter activity"/>
    <property type="evidence" value="ECO:0007669"/>
    <property type="project" value="InterPro"/>
</dbReference>
<feature type="transmembrane region" description="Helical" evidence="7">
    <location>
        <begin position="12"/>
        <end position="32"/>
    </location>
</feature>
<keyword evidence="5 7" id="KW-1133">Transmembrane helix</keyword>
<keyword evidence="3" id="KW-0813">Transport</keyword>
<sequence length="411" mass="44751">MQFNYRHTLNACYTGYITQAIVNNLAPILFIVFQQQFGISFEQVGRLILINFGTQIVADLLAVRYVDKIGYRTAAVLAHFFSVLGLIGLAVLPQIFSPYTGLNIAVMIYALGGGLLEVVVSPIVESLPGEQKQSAMSLLHSFYCWGQVCVVLISTLLLWIFSSSIWMYLPIMWAIVPFINLFVFLKVPLMPPMPKEHLMPLKSLLKSKFFLMALVLMMCAGASELTMSQWSSLFAERGLKVSKVIGDLAGPCMFAVLMGIGRTIYGIWGHKINLKNAMLASGVLCILCYFITVFSALPVLGLIGCAVCGISVSLMWPGTFSLSAEKFSRGGTAMFGMLAVFGDLGASIGPWMAGFISDAAQNSQKILEIGATQQLDPAQLGLKCGLFAASVFPILLVIGVLYFRNAKVKSL</sequence>
<name>A0A1H8DSS7_9FIRM</name>
<feature type="transmembrane region" description="Helical" evidence="7">
    <location>
        <begin position="102"/>
        <end position="121"/>
    </location>
</feature>
<evidence type="ECO:0000313" key="9">
    <source>
        <dbReference type="Proteomes" id="UP000199158"/>
    </source>
</evidence>
<dbReference type="EMBL" id="FOCG01000003">
    <property type="protein sequence ID" value="SEN10216.1"/>
    <property type="molecule type" value="Genomic_DNA"/>
</dbReference>
<protein>
    <submittedName>
        <fullName evidence="8">Fucose permease</fullName>
    </submittedName>
</protein>
<feature type="transmembrane region" description="Helical" evidence="7">
    <location>
        <begin position="142"/>
        <end position="161"/>
    </location>
</feature>
<reference evidence="8 9" key="1">
    <citation type="submission" date="2016-10" db="EMBL/GenBank/DDBJ databases">
        <authorList>
            <person name="de Groot N.N."/>
        </authorList>
    </citation>
    <scope>NUCLEOTIDE SEQUENCE [LARGE SCALE GENOMIC DNA]</scope>
    <source>
        <strain evidence="8 9">CGMCC 1.5070</strain>
    </source>
</reference>
<comment type="subcellular location">
    <subcellularLocation>
        <location evidence="1">Cell membrane</location>
        <topology evidence="1">Multi-pass membrane protein</topology>
    </subcellularLocation>
</comment>
<dbReference type="STRING" id="474960.SAMN05216180_2774"/>
<evidence type="ECO:0000256" key="7">
    <source>
        <dbReference type="SAM" id="Phobius"/>
    </source>
</evidence>
<comment type="similarity">
    <text evidence="2">Belongs to the major facilitator superfamily.</text>
</comment>
<feature type="transmembrane region" description="Helical" evidence="7">
    <location>
        <begin position="209"/>
        <end position="228"/>
    </location>
</feature>
<keyword evidence="4 7" id="KW-0812">Transmembrane</keyword>
<feature type="transmembrane region" description="Helical" evidence="7">
    <location>
        <begin position="248"/>
        <end position="265"/>
    </location>
</feature>
<dbReference type="PANTHER" id="PTHR23514">
    <property type="entry name" value="BYPASS OF STOP CODON PROTEIN 6"/>
    <property type="match status" value="1"/>
</dbReference>
<feature type="transmembrane region" description="Helical" evidence="7">
    <location>
        <begin position="75"/>
        <end position="96"/>
    </location>
</feature>